<feature type="transmembrane region" description="Helical" evidence="1">
    <location>
        <begin position="12"/>
        <end position="30"/>
    </location>
</feature>
<gene>
    <name evidence="2" type="ORF">LIPSTDRAFT_110111</name>
</gene>
<evidence type="ECO:0000313" key="2">
    <source>
        <dbReference type="EMBL" id="ODQ74048.1"/>
    </source>
</evidence>
<keyword evidence="3" id="KW-1185">Reference proteome</keyword>
<evidence type="ECO:0000256" key="1">
    <source>
        <dbReference type="SAM" id="Phobius"/>
    </source>
</evidence>
<sequence>MTGSNNKSPALVATIVLLTCAVLLAFGMILEKLTLSFNENDQGDSSDKTDHYAAFHKRGWGIFFGAGGTVFFGILAYEISLVLNTYSVGAGASAGIGIGIFVIGAMCAAISAGLAAEDRSTSVDGID</sequence>
<protein>
    <submittedName>
        <fullName evidence="2">Uncharacterized protein</fullName>
    </submittedName>
</protein>
<feature type="transmembrane region" description="Helical" evidence="1">
    <location>
        <begin position="60"/>
        <end position="83"/>
    </location>
</feature>
<proteinExistence type="predicted"/>
<dbReference type="EMBL" id="KV454292">
    <property type="protein sequence ID" value="ODQ74048.1"/>
    <property type="molecule type" value="Genomic_DNA"/>
</dbReference>
<dbReference type="AlphaFoldDB" id="A0A1E3Q8Z3"/>
<keyword evidence="1" id="KW-0472">Membrane</keyword>
<name>A0A1E3Q8Z3_LIPST</name>
<dbReference type="Proteomes" id="UP000094385">
    <property type="component" value="Unassembled WGS sequence"/>
</dbReference>
<keyword evidence="1" id="KW-1133">Transmembrane helix</keyword>
<reference evidence="2 3" key="1">
    <citation type="journal article" date="2016" name="Proc. Natl. Acad. Sci. U.S.A.">
        <title>Comparative genomics of biotechnologically important yeasts.</title>
        <authorList>
            <person name="Riley R."/>
            <person name="Haridas S."/>
            <person name="Wolfe K.H."/>
            <person name="Lopes M.R."/>
            <person name="Hittinger C.T."/>
            <person name="Goeker M."/>
            <person name="Salamov A.A."/>
            <person name="Wisecaver J.H."/>
            <person name="Long T.M."/>
            <person name="Calvey C.H."/>
            <person name="Aerts A.L."/>
            <person name="Barry K.W."/>
            <person name="Choi C."/>
            <person name="Clum A."/>
            <person name="Coughlan A.Y."/>
            <person name="Deshpande S."/>
            <person name="Douglass A.P."/>
            <person name="Hanson S.J."/>
            <person name="Klenk H.-P."/>
            <person name="LaButti K.M."/>
            <person name="Lapidus A."/>
            <person name="Lindquist E.A."/>
            <person name="Lipzen A.M."/>
            <person name="Meier-Kolthoff J.P."/>
            <person name="Ohm R.A."/>
            <person name="Otillar R.P."/>
            <person name="Pangilinan J.L."/>
            <person name="Peng Y."/>
            <person name="Rokas A."/>
            <person name="Rosa C.A."/>
            <person name="Scheuner C."/>
            <person name="Sibirny A.A."/>
            <person name="Slot J.C."/>
            <person name="Stielow J.B."/>
            <person name="Sun H."/>
            <person name="Kurtzman C.P."/>
            <person name="Blackwell M."/>
            <person name="Grigoriev I.V."/>
            <person name="Jeffries T.W."/>
        </authorList>
    </citation>
    <scope>NUCLEOTIDE SEQUENCE [LARGE SCALE GENOMIC DNA]</scope>
    <source>
        <strain evidence="2 3">NRRL Y-11557</strain>
    </source>
</reference>
<keyword evidence="1" id="KW-0812">Transmembrane</keyword>
<feature type="transmembrane region" description="Helical" evidence="1">
    <location>
        <begin position="95"/>
        <end position="116"/>
    </location>
</feature>
<organism evidence="2 3">
    <name type="scientific">Lipomyces starkeyi NRRL Y-11557</name>
    <dbReference type="NCBI Taxonomy" id="675824"/>
    <lineage>
        <taxon>Eukaryota</taxon>
        <taxon>Fungi</taxon>
        <taxon>Dikarya</taxon>
        <taxon>Ascomycota</taxon>
        <taxon>Saccharomycotina</taxon>
        <taxon>Lipomycetes</taxon>
        <taxon>Lipomycetales</taxon>
        <taxon>Lipomycetaceae</taxon>
        <taxon>Lipomyces</taxon>
    </lineage>
</organism>
<evidence type="ECO:0000313" key="3">
    <source>
        <dbReference type="Proteomes" id="UP000094385"/>
    </source>
</evidence>
<accession>A0A1E3Q8Z3</accession>